<keyword evidence="5 6" id="KW-0472">Membrane</keyword>
<feature type="transmembrane region" description="Helical" evidence="6">
    <location>
        <begin position="390"/>
        <end position="410"/>
    </location>
</feature>
<feature type="transmembrane region" description="Helical" evidence="6">
    <location>
        <begin position="12"/>
        <end position="32"/>
    </location>
</feature>
<comment type="caution">
    <text evidence="7">The sequence shown here is derived from an EMBL/GenBank/DDBJ whole genome shotgun (WGS) entry which is preliminary data.</text>
</comment>
<evidence type="ECO:0000256" key="3">
    <source>
        <dbReference type="ARBA" id="ARBA00022692"/>
    </source>
</evidence>
<evidence type="ECO:0000313" key="8">
    <source>
        <dbReference type="Proteomes" id="UP000307602"/>
    </source>
</evidence>
<reference evidence="7 8" key="1">
    <citation type="submission" date="2019-04" db="EMBL/GenBank/DDBJ databases">
        <authorList>
            <person name="Liu A."/>
        </authorList>
    </citation>
    <scope>NUCLEOTIDE SEQUENCE [LARGE SCALE GENOMIC DNA]</scope>
    <source>
        <strain evidence="7 8">RZ03</strain>
    </source>
</reference>
<feature type="transmembrane region" description="Helical" evidence="6">
    <location>
        <begin position="365"/>
        <end position="384"/>
    </location>
</feature>
<dbReference type="OrthoDB" id="9814608at2"/>
<evidence type="ECO:0000256" key="2">
    <source>
        <dbReference type="ARBA" id="ARBA00022475"/>
    </source>
</evidence>
<dbReference type="RefSeq" id="WP_135876113.1">
    <property type="nucleotide sequence ID" value="NZ_SRSO01000005.1"/>
</dbReference>
<dbReference type="Proteomes" id="UP000307602">
    <property type="component" value="Unassembled WGS sequence"/>
</dbReference>
<gene>
    <name evidence="7" type="ORF">EM932_05185</name>
</gene>
<comment type="subcellular location">
    <subcellularLocation>
        <location evidence="1">Cell membrane</location>
        <topology evidence="1">Multi-pass membrane protein</topology>
    </subcellularLocation>
</comment>
<dbReference type="PANTHER" id="PTHR30250:SF11">
    <property type="entry name" value="O-ANTIGEN TRANSPORTER-RELATED"/>
    <property type="match status" value="1"/>
</dbReference>
<feature type="transmembrane region" description="Helical" evidence="6">
    <location>
        <begin position="47"/>
        <end position="67"/>
    </location>
</feature>
<name>A0A4S1E1J3_9FLAO</name>
<keyword evidence="3 6" id="KW-0812">Transmembrane</keyword>
<protein>
    <submittedName>
        <fullName evidence="7">Polysaccharide biosynthesis protein</fullName>
    </submittedName>
</protein>
<feature type="transmembrane region" description="Helical" evidence="6">
    <location>
        <begin position="114"/>
        <end position="135"/>
    </location>
</feature>
<dbReference type="PANTHER" id="PTHR30250">
    <property type="entry name" value="PST FAMILY PREDICTED COLANIC ACID TRANSPORTER"/>
    <property type="match status" value="1"/>
</dbReference>
<dbReference type="EMBL" id="SRSO01000005">
    <property type="protein sequence ID" value="TGV03808.1"/>
    <property type="molecule type" value="Genomic_DNA"/>
</dbReference>
<feature type="transmembrane region" description="Helical" evidence="6">
    <location>
        <begin position="447"/>
        <end position="464"/>
    </location>
</feature>
<dbReference type="AlphaFoldDB" id="A0A4S1E1J3"/>
<feature type="transmembrane region" description="Helical" evidence="6">
    <location>
        <begin position="187"/>
        <end position="205"/>
    </location>
</feature>
<feature type="transmembrane region" description="Helical" evidence="6">
    <location>
        <begin position="256"/>
        <end position="277"/>
    </location>
</feature>
<dbReference type="InterPro" id="IPR050833">
    <property type="entry name" value="Poly_Biosynth_Transport"/>
</dbReference>
<dbReference type="GO" id="GO:0005886">
    <property type="term" value="C:plasma membrane"/>
    <property type="evidence" value="ECO:0007669"/>
    <property type="project" value="UniProtKB-SubCell"/>
</dbReference>
<feature type="transmembrane region" description="Helical" evidence="6">
    <location>
        <begin position="147"/>
        <end position="167"/>
    </location>
</feature>
<feature type="transmembrane region" description="Helical" evidence="6">
    <location>
        <begin position="422"/>
        <end position="441"/>
    </location>
</feature>
<feature type="transmembrane region" description="Helical" evidence="6">
    <location>
        <begin position="79"/>
        <end position="102"/>
    </location>
</feature>
<feature type="transmembrane region" description="Helical" evidence="6">
    <location>
        <begin position="298"/>
        <end position="319"/>
    </location>
</feature>
<evidence type="ECO:0000256" key="1">
    <source>
        <dbReference type="ARBA" id="ARBA00004651"/>
    </source>
</evidence>
<evidence type="ECO:0000313" key="7">
    <source>
        <dbReference type="EMBL" id="TGV03808.1"/>
    </source>
</evidence>
<evidence type="ECO:0000256" key="6">
    <source>
        <dbReference type="SAM" id="Phobius"/>
    </source>
</evidence>
<feature type="transmembrane region" description="Helical" evidence="6">
    <location>
        <begin position="217"/>
        <end position="236"/>
    </location>
</feature>
<feature type="transmembrane region" description="Helical" evidence="6">
    <location>
        <begin position="331"/>
        <end position="353"/>
    </location>
</feature>
<dbReference type="Pfam" id="PF01943">
    <property type="entry name" value="Polysacc_synt"/>
    <property type="match status" value="1"/>
</dbReference>
<evidence type="ECO:0000256" key="5">
    <source>
        <dbReference type="ARBA" id="ARBA00023136"/>
    </source>
</evidence>
<evidence type="ECO:0000256" key="4">
    <source>
        <dbReference type="ARBA" id="ARBA00022989"/>
    </source>
</evidence>
<keyword evidence="8" id="KW-1185">Reference proteome</keyword>
<keyword evidence="4 6" id="KW-1133">Transmembrane helix</keyword>
<sequence length="476" mass="54590">MGTLKKFFKDTIIYGLATVLPRLMNFILVPLHTDKLDTSSYSDNTTFYIYAAFFNVLLTYGMETAFFRFFSKSDEKGKIFSTVFISLVTSTVLFLLPIIWFNEQLASMVNLDPTYFNLLVGVLSLDALVVAPFAYLRATGRPIKFTAIKLSNIIVYVLLNFFFLWAIPKFGIQFPDYDNNNLVKYIFISNLAASIVTLLLLSPYFFRTKIQFSFSIFKQLTSYGWPIMIAGLAYVINENFDKWLLPNILGKDINGAYSGCYKIAVFMTIFIQAFRLGAEPFFFNHAKEKNAKATYATIMKYFVICGSFMLVGIVAYLNIFKELIVRDASYWVAIEIVPIVLLANLCLGIYFNLAIWYKLTDKTRFGMYISIIGAFITIVFNYFMIEKIGFMASAWATLTAYSCMMVISYLLGKKHYPVPYDILKIGSYLILAIVLSALSYYRFNTNYYMGTVIVLVFLGIVYFSEKNEIKRILNNK</sequence>
<accession>A0A4S1E1J3</accession>
<keyword evidence="2" id="KW-1003">Cell membrane</keyword>
<dbReference type="InterPro" id="IPR002797">
    <property type="entry name" value="Polysacc_synth"/>
</dbReference>
<proteinExistence type="predicted"/>
<organism evidence="7 8">
    <name type="scientific">Flavivirga rizhaonensis</name>
    <dbReference type="NCBI Taxonomy" id="2559571"/>
    <lineage>
        <taxon>Bacteria</taxon>
        <taxon>Pseudomonadati</taxon>
        <taxon>Bacteroidota</taxon>
        <taxon>Flavobacteriia</taxon>
        <taxon>Flavobacteriales</taxon>
        <taxon>Flavobacteriaceae</taxon>
        <taxon>Flavivirga</taxon>
    </lineage>
</organism>